<sequence length="336" mass="38486">MNSDMGLTRSAHGNEHEWHVDAPITARLTWDYEPRSPRTLSLIERARAAQWSAKSDVDWSTEVEFGAPLPNDSTFSMSSFESSPFARRGRESWDLYRWEFQSWMISQFLHGEQGALVAAARLVEMLPDLENKQLAVSQVVDEARHVEVFSRYLREKVPEPYPISDSLSTLLGDILSDSRWDVTALGMQIMVEALAMAAFRMANTTFHDDLIRDITRLVARDEARHVSFGVLSLKELYTELTDAERREREEVVLDAAQLMRRRFLLEDIWDRIDVTRSDGMHYALTDPLMIAYRQAIFAKIVSALSQIGLLTERVRDGMSQMNLLGFSANRRVLAAR</sequence>
<evidence type="ECO:0000313" key="2">
    <source>
        <dbReference type="Proteomes" id="UP000694257"/>
    </source>
</evidence>
<keyword evidence="2" id="KW-1185">Reference proteome</keyword>
<dbReference type="InterPro" id="IPR025859">
    <property type="entry name" value="AurF/CmlI"/>
</dbReference>
<gene>
    <name evidence="1" type="ORF">KV110_23005</name>
</gene>
<proteinExistence type="predicted"/>
<dbReference type="CDD" id="cd00657">
    <property type="entry name" value="Ferritin_like"/>
    <property type="match status" value="1"/>
</dbReference>
<evidence type="ECO:0000313" key="1">
    <source>
        <dbReference type="EMBL" id="QXN88470.1"/>
    </source>
</evidence>
<name>A0ABX8RJ43_NOCIO</name>
<accession>A0ABX8RJ43</accession>
<reference evidence="1 2" key="1">
    <citation type="submission" date="2021-07" db="EMBL/GenBank/DDBJ databases">
        <title>Whole Genome Sequence of Nocardia Iowensis.</title>
        <authorList>
            <person name="Lamm A."/>
            <person name="Collins-Fairclough A.M."/>
            <person name="Bunk B."/>
            <person name="Sproer C."/>
        </authorList>
    </citation>
    <scope>NUCLEOTIDE SEQUENCE [LARGE SCALE GENOMIC DNA]</scope>
    <source>
        <strain evidence="1 2">NRRL 5646</strain>
    </source>
</reference>
<protein>
    <submittedName>
        <fullName evidence="1">Diiron oxygenase</fullName>
    </submittedName>
</protein>
<dbReference type="Pfam" id="PF11583">
    <property type="entry name" value="AurF"/>
    <property type="match status" value="1"/>
</dbReference>
<dbReference type="RefSeq" id="WP_218469353.1">
    <property type="nucleotide sequence ID" value="NZ_BAABJN010000008.1"/>
</dbReference>
<dbReference type="EMBL" id="CP078145">
    <property type="protein sequence ID" value="QXN88470.1"/>
    <property type="molecule type" value="Genomic_DNA"/>
</dbReference>
<dbReference type="Proteomes" id="UP000694257">
    <property type="component" value="Chromosome"/>
</dbReference>
<organism evidence="1 2">
    <name type="scientific">Nocardia iowensis</name>
    <dbReference type="NCBI Taxonomy" id="204891"/>
    <lineage>
        <taxon>Bacteria</taxon>
        <taxon>Bacillati</taxon>
        <taxon>Actinomycetota</taxon>
        <taxon>Actinomycetes</taxon>
        <taxon>Mycobacteriales</taxon>
        <taxon>Nocardiaceae</taxon>
        <taxon>Nocardia</taxon>
    </lineage>
</organism>